<evidence type="ECO:0000313" key="6">
    <source>
        <dbReference type="Proteomes" id="UP001596147"/>
    </source>
</evidence>
<dbReference type="PANTHER" id="PTHR44846">
    <property type="entry name" value="MANNOSYL-D-GLYCERATE TRANSPORT/METABOLISM SYSTEM REPRESSOR MNGR-RELATED"/>
    <property type="match status" value="1"/>
</dbReference>
<protein>
    <submittedName>
        <fullName evidence="5">GntR family transcriptional regulator</fullName>
    </submittedName>
</protein>
<reference evidence="6" key="1">
    <citation type="journal article" date="2019" name="Int. J. Syst. Evol. Microbiol.">
        <title>The Global Catalogue of Microorganisms (GCM) 10K type strain sequencing project: providing services to taxonomists for standard genome sequencing and annotation.</title>
        <authorList>
            <consortium name="The Broad Institute Genomics Platform"/>
            <consortium name="The Broad Institute Genome Sequencing Center for Infectious Disease"/>
            <person name="Wu L."/>
            <person name="Ma J."/>
        </authorList>
    </citation>
    <scope>NUCLEOTIDE SEQUENCE [LARGE SCALE GENOMIC DNA]</scope>
    <source>
        <strain evidence="6">CGMCC 1.12237</strain>
    </source>
</reference>
<proteinExistence type="predicted"/>
<dbReference type="Pfam" id="PF07702">
    <property type="entry name" value="UTRA"/>
    <property type="match status" value="1"/>
</dbReference>
<accession>A0ABW0LKF0</accession>
<feature type="domain" description="HTH gntR-type" evidence="4">
    <location>
        <begin position="8"/>
        <end position="76"/>
    </location>
</feature>
<organism evidence="5 6">
    <name type="scientific">Lederbergia graminis</name>
    <dbReference type="NCBI Taxonomy" id="735518"/>
    <lineage>
        <taxon>Bacteria</taxon>
        <taxon>Bacillati</taxon>
        <taxon>Bacillota</taxon>
        <taxon>Bacilli</taxon>
        <taxon>Bacillales</taxon>
        <taxon>Bacillaceae</taxon>
        <taxon>Lederbergia</taxon>
    </lineage>
</organism>
<dbReference type="RefSeq" id="WP_382354350.1">
    <property type="nucleotide sequence ID" value="NZ_JBHSMC010000026.1"/>
</dbReference>
<dbReference type="InterPro" id="IPR050679">
    <property type="entry name" value="Bact_HTH_transcr_reg"/>
</dbReference>
<keyword evidence="3" id="KW-0804">Transcription</keyword>
<dbReference type="EMBL" id="JBHSMC010000026">
    <property type="protein sequence ID" value="MFC5466384.1"/>
    <property type="molecule type" value="Genomic_DNA"/>
</dbReference>
<keyword evidence="2" id="KW-0238">DNA-binding</keyword>
<dbReference type="PANTHER" id="PTHR44846:SF1">
    <property type="entry name" value="MANNOSYL-D-GLYCERATE TRANSPORT_METABOLISM SYSTEM REPRESSOR MNGR-RELATED"/>
    <property type="match status" value="1"/>
</dbReference>
<keyword evidence="6" id="KW-1185">Reference proteome</keyword>
<dbReference type="SUPFAM" id="SSF46785">
    <property type="entry name" value="Winged helix' DNA-binding domain"/>
    <property type="match status" value="1"/>
</dbReference>
<evidence type="ECO:0000313" key="5">
    <source>
        <dbReference type="EMBL" id="MFC5466384.1"/>
    </source>
</evidence>
<dbReference type="InterPro" id="IPR036388">
    <property type="entry name" value="WH-like_DNA-bd_sf"/>
</dbReference>
<dbReference type="SMART" id="SM00345">
    <property type="entry name" value="HTH_GNTR"/>
    <property type="match status" value="1"/>
</dbReference>
<dbReference type="PRINTS" id="PR00035">
    <property type="entry name" value="HTHGNTR"/>
</dbReference>
<dbReference type="PROSITE" id="PS50949">
    <property type="entry name" value="HTH_GNTR"/>
    <property type="match status" value="1"/>
</dbReference>
<dbReference type="Gene3D" id="1.10.10.10">
    <property type="entry name" value="Winged helix-like DNA-binding domain superfamily/Winged helix DNA-binding domain"/>
    <property type="match status" value="1"/>
</dbReference>
<sequence>MGTKPKRIAKYKMIENDIFNKINNGDFVTGQLIPTEQELAAEYNVSRVTVRQATNNLVAKGYLVRNQGSGTFVAKQSVVGRATKVKSFSEEMTELGKEVTTDILVFKVITASERISKKLKIKVDAPVYYFERLRKADGEPMMYEISYMDVAEYPDLSYEKLKGSKYKYAEEYKETTVDYSHHAIIPIMPTSEIVDYFGIDPEMPILKVMNTTYLSNGAILDYTELLLNTERYQYQVIKAK</sequence>
<evidence type="ECO:0000259" key="4">
    <source>
        <dbReference type="PROSITE" id="PS50949"/>
    </source>
</evidence>
<dbReference type="InterPro" id="IPR011663">
    <property type="entry name" value="UTRA"/>
</dbReference>
<dbReference type="CDD" id="cd07377">
    <property type="entry name" value="WHTH_GntR"/>
    <property type="match status" value="1"/>
</dbReference>
<gene>
    <name evidence="5" type="ORF">ACFPM4_16815</name>
</gene>
<dbReference type="SUPFAM" id="SSF64288">
    <property type="entry name" value="Chorismate lyase-like"/>
    <property type="match status" value="1"/>
</dbReference>
<name>A0ABW0LKF0_9BACI</name>
<comment type="caution">
    <text evidence="5">The sequence shown here is derived from an EMBL/GenBank/DDBJ whole genome shotgun (WGS) entry which is preliminary data.</text>
</comment>
<evidence type="ECO:0000256" key="1">
    <source>
        <dbReference type="ARBA" id="ARBA00023015"/>
    </source>
</evidence>
<dbReference type="SMART" id="SM00866">
    <property type="entry name" value="UTRA"/>
    <property type="match status" value="1"/>
</dbReference>
<dbReference type="Gene3D" id="3.40.1410.10">
    <property type="entry name" value="Chorismate lyase-like"/>
    <property type="match status" value="1"/>
</dbReference>
<keyword evidence="1" id="KW-0805">Transcription regulation</keyword>
<dbReference type="InterPro" id="IPR036390">
    <property type="entry name" value="WH_DNA-bd_sf"/>
</dbReference>
<dbReference type="Pfam" id="PF00392">
    <property type="entry name" value="GntR"/>
    <property type="match status" value="1"/>
</dbReference>
<dbReference type="Proteomes" id="UP001596147">
    <property type="component" value="Unassembled WGS sequence"/>
</dbReference>
<evidence type="ECO:0000256" key="2">
    <source>
        <dbReference type="ARBA" id="ARBA00023125"/>
    </source>
</evidence>
<dbReference type="InterPro" id="IPR000524">
    <property type="entry name" value="Tscrpt_reg_HTH_GntR"/>
</dbReference>
<dbReference type="InterPro" id="IPR028978">
    <property type="entry name" value="Chorismate_lyase_/UTRA_dom_sf"/>
</dbReference>
<evidence type="ECO:0000256" key="3">
    <source>
        <dbReference type="ARBA" id="ARBA00023163"/>
    </source>
</evidence>